<sequence length="90" mass="9783">MKIEVIYAGRQRQAIVAVNVEDDASIEAAIRKSGILQQFPEIDLASQKVGIFGKPKPLDTLLKAGDRIEIYRPAMAGARKRSGGDEADSE</sequence>
<dbReference type="SUPFAM" id="SSF54285">
    <property type="entry name" value="MoaD/ThiS"/>
    <property type="match status" value="1"/>
</dbReference>
<reference evidence="3 6" key="1">
    <citation type="submission" date="2016-08" db="EMBL/GenBank/DDBJ databases">
        <title>Candidatus Dactylopiibacterium carminicum genome sequence.</title>
        <authorList>
            <person name="Ramirez-Puebla S.T."/>
            <person name="Ormeno-Orrillo E."/>
            <person name="Vera-Ponce De Leon A."/>
            <person name="Luis L."/>
            <person name="Sanchez-Flores A."/>
            <person name="Monica R."/>
            <person name="Martinez-Romero E."/>
        </authorList>
    </citation>
    <scope>NUCLEOTIDE SEQUENCE [LARGE SCALE GENOMIC DNA]</scope>
    <source>
        <strain evidence="3">END1</strain>
    </source>
</reference>
<dbReference type="HAMAP" id="MF_00460">
    <property type="entry name" value="UPF0125_RnfH"/>
    <property type="match status" value="1"/>
</dbReference>
<dbReference type="Gene3D" id="3.10.20.280">
    <property type="entry name" value="RnfH-like"/>
    <property type="match status" value="1"/>
</dbReference>
<protein>
    <recommendedName>
        <fullName evidence="2">UPF0125 protein BGI27_11830</fullName>
    </recommendedName>
</protein>
<dbReference type="PANTHER" id="PTHR37483:SF1">
    <property type="entry name" value="UPF0125 PROTEIN RATB"/>
    <property type="match status" value="1"/>
</dbReference>
<dbReference type="Pfam" id="PF03658">
    <property type="entry name" value="Ub-RnfH"/>
    <property type="match status" value="1"/>
</dbReference>
<evidence type="ECO:0000256" key="2">
    <source>
        <dbReference type="HAMAP-Rule" id="MF_00460"/>
    </source>
</evidence>
<dbReference type="EMBL" id="NMRN01000036">
    <property type="protein sequence ID" value="PAS92506.1"/>
    <property type="molecule type" value="Genomic_DNA"/>
</dbReference>
<dbReference type="Proteomes" id="UP000216107">
    <property type="component" value="Unassembled WGS sequence"/>
</dbReference>
<comment type="similarity">
    <text evidence="1 2">Belongs to the UPF0125 (RnfH) family.</text>
</comment>
<evidence type="ECO:0000313" key="4">
    <source>
        <dbReference type="EMBL" id="PAS92506.1"/>
    </source>
</evidence>
<name>A0A272ER02_9RHOO</name>
<reference evidence="4 5" key="2">
    <citation type="submission" date="2017-07" db="EMBL/GenBank/DDBJ databases">
        <title>Candidatus Dactylopiibacterium carminicum, a nitrogen-fixing symbiont of the cochineal insect Dactylopius coccus and Dactylopius opuntiae (Hemiptera: Coccoidea: Dactylopiidae).</title>
        <authorList>
            <person name="Vera A."/>
        </authorList>
    </citation>
    <scope>NUCLEOTIDE SEQUENCE [LARGE SCALE GENOMIC DNA]</scope>
    <source>
        <strain evidence="4 5">NFDCM</strain>
    </source>
</reference>
<dbReference type="NCBIfam" id="NF002490">
    <property type="entry name" value="PRK01777.1"/>
    <property type="match status" value="1"/>
</dbReference>
<accession>A0A272ER02</accession>
<keyword evidence="6" id="KW-1185">Reference proteome</keyword>
<gene>
    <name evidence="3" type="ORF">BGI27_11830</name>
    <name evidence="4" type="ORF">CGU29_11225</name>
</gene>
<dbReference type="EMBL" id="MDUX01000040">
    <property type="protein sequence ID" value="KAF7598689.1"/>
    <property type="molecule type" value="Genomic_DNA"/>
</dbReference>
<proteinExistence type="inferred from homology"/>
<evidence type="ECO:0000313" key="5">
    <source>
        <dbReference type="Proteomes" id="UP000216107"/>
    </source>
</evidence>
<dbReference type="AlphaFoldDB" id="A0A272ER02"/>
<dbReference type="PANTHER" id="PTHR37483">
    <property type="entry name" value="UPF0125 PROTEIN RATB"/>
    <property type="match status" value="1"/>
</dbReference>
<evidence type="ECO:0000313" key="3">
    <source>
        <dbReference type="EMBL" id="KAF7598689.1"/>
    </source>
</evidence>
<dbReference type="InterPro" id="IPR005346">
    <property type="entry name" value="RnfH"/>
</dbReference>
<organism evidence="4 5">
    <name type="scientific">Candidatus Dactylopiibacterium carminicum</name>
    <dbReference type="NCBI Taxonomy" id="857335"/>
    <lineage>
        <taxon>Bacteria</taxon>
        <taxon>Pseudomonadati</taxon>
        <taxon>Pseudomonadota</taxon>
        <taxon>Betaproteobacteria</taxon>
        <taxon>Rhodocyclales</taxon>
        <taxon>Rhodocyclaceae</taxon>
        <taxon>Candidatus Dactylopiibacterium</taxon>
    </lineage>
</organism>
<dbReference type="InterPro" id="IPR037021">
    <property type="entry name" value="RnfH_sf"/>
</dbReference>
<evidence type="ECO:0000256" key="1">
    <source>
        <dbReference type="ARBA" id="ARBA00010645"/>
    </source>
</evidence>
<comment type="caution">
    <text evidence="4">The sequence shown here is derived from an EMBL/GenBank/DDBJ whole genome shotgun (WGS) entry which is preliminary data.</text>
</comment>
<dbReference type="InterPro" id="IPR016155">
    <property type="entry name" value="Mopterin_synth/thiamin_S_b"/>
</dbReference>
<dbReference type="OrthoDB" id="9796575at2"/>
<dbReference type="RefSeq" id="WP_095525087.1">
    <property type="nucleotide sequence ID" value="NZ_MDUX01000040.1"/>
</dbReference>
<evidence type="ECO:0000313" key="6">
    <source>
        <dbReference type="Proteomes" id="UP000623509"/>
    </source>
</evidence>
<dbReference type="Proteomes" id="UP000623509">
    <property type="component" value="Unassembled WGS sequence"/>
</dbReference>